<feature type="compositionally biased region" description="Polar residues" evidence="1">
    <location>
        <begin position="298"/>
        <end position="309"/>
    </location>
</feature>
<dbReference type="Proteomes" id="UP000053424">
    <property type="component" value="Unassembled WGS sequence"/>
</dbReference>
<dbReference type="AlphaFoldDB" id="A0A0C3C3M7"/>
<feature type="region of interest" description="Disordered" evidence="1">
    <location>
        <begin position="269"/>
        <end position="309"/>
    </location>
</feature>
<protein>
    <submittedName>
        <fullName evidence="2">Uncharacterized protein</fullName>
    </submittedName>
</protein>
<dbReference type="OrthoDB" id="3070411at2759"/>
<reference evidence="3" key="2">
    <citation type="submission" date="2015-01" db="EMBL/GenBank/DDBJ databases">
        <title>Evolutionary Origins and Diversification of the Mycorrhizal Mutualists.</title>
        <authorList>
            <consortium name="DOE Joint Genome Institute"/>
            <consortium name="Mycorrhizal Genomics Consortium"/>
            <person name="Kohler A."/>
            <person name="Kuo A."/>
            <person name="Nagy L.G."/>
            <person name="Floudas D."/>
            <person name="Copeland A."/>
            <person name="Barry K.W."/>
            <person name="Cichocki N."/>
            <person name="Veneault-Fourrey C."/>
            <person name="LaButti K."/>
            <person name="Lindquist E.A."/>
            <person name="Lipzen A."/>
            <person name="Lundell T."/>
            <person name="Morin E."/>
            <person name="Murat C."/>
            <person name="Riley R."/>
            <person name="Ohm R."/>
            <person name="Sun H."/>
            <person name="Tunlid A."/>
            <person name="Henrissat B."/>
            <person name="Grigoriev I.V."/>
            <person name="Hibbett D.S."/>
            <person name="Martin F."/>
        </authorList>
    </citation>
    <scope>NUCLEOTIDE SEQUENCE [LARGE SCALE GENOMIC DNA]</scope>
    <source>
        <strain evidence="3">h7</strain>
    </source>
</reference>
<keyword evidence="3" id="KW-1185">Reference proteome</keyword>
<feature type="compositionally biased region" description="Low complexity" evidence="1">
    <location>
        <begin position="280"/>
        <end position="297"/>
    </location>
</feature>
<evidence type="ECO:0000256" key="1">
    <source>
        <dbReference type="SAM" id="MobiDB-lite"/>
    </source>
</evidence>
<accession>A0A0C3C3M7</accession>
<feature type="compositionally biased region" description="Polar residues" evidence="1">
    <location>
        <begin position="121"/>
        <end position="136"/>
    </location>
</feature>
<feature type="region of interest" description="Disordered" evidence="1">
    <location>
        <begin position="31"/>
        <end position="195"/>
    </location>
</feature>
<dbReference type="HOGENOM" id="CLU_900347_0_0_1"/>
<name>A0A0C3C3M7_HEBCY</name>
<sequence>MSYAAGSSRGAMGGERNWVMPMAEWMPAAYEVSQPSSQLSFPPVSRVPNHSKTTRKPRRSSPLAGPVLSSDRSISSSSETAPRLGSSVSVSQDADRPLSFRSKSALGLSRPASVYPPCPHPSSSRQRPSTAPTPSNMPDLPTIKTPPSAMYSTTETLHSERISPGYRGVVSGSSFVSGGSGPRSRASYMSTELTGPSMRPVSVVLEVEAEEEEEDDIADRKSAIFYPESIPNSAAPAANSWYVANEYSETPKFSRLGLAGSNVVMPMSAKERRKQMSRRGSVASIQSSASGSPKSSINGAGTSLTRYSS</sequence>
<evidence type="ECO:0000313" key="2">
    <source>
        <dbReference type="EMBL" id="KIM38879.1"/>
    </source>
</evidence>
<gene>
    <name evidence="2" type="ORF">M413DRAFT_29817</name>
</gene>
<proteinExistence type="predicted"/>
<organism evidence="2 3">
    <name type="scientific">Hebeloma cylindrosporum</name>
    <dbReference type="NCBI Taxonomy" id="76867"/>
    <lineage>
        <taxon>Eukaryota</taxon>
        <taxon>Fungi</taxon>
        <taxon>Dikarya</taxon>
        <taxon>Basidiomycota</taxon>
        <taxon>Agaricomycotina</taxon>
        <taxon>Agaricomycetes</taxon>
        <taxon>Agaricomycetidae</taxon>
        <taxon>Agaricales</taxon>
        <taxon>Agaricineae</taxon>
        <taxon>Hymenogastraceae</taxon>
        <taxon>Hebeloma</taxon>
    </lineage>
</organism>
<dbReference type="STRING" id="686832.A0A0C3C3M7"/>
<feature type="compositionally biased region" description="Low complexity" evidence="1">
    <location>
        <begin position="165"/>
        <end position="185"/>
    </location>
</feature>
<feature type="compositionally biased region" description="Low complexity" evidence="1">
    <location>
        <begin position="69"/>
        <end position="78"/>
    </location>
</feature>
<dbReference type="EMBL" id="KN831788">
    <property type="protein sequence ID" value="KIM38879.1"/>
    <property type="molecule type" value="Genomic_DNA"/>
</dbReference>
<evidence type="ECO:0000313" key="3">
    <source>
        <dbReference type="Proteomes" id="UP000053424"/>
    </source>
</evidence>
<reference evidence="2 3" key="1">
    <citation type="submission" date="2014-04" db="EMBL/GenBank/DDBJ databases">
        <authorList>
            <consortium name="DOE Joint Genome Institute"/>
            <person name="Kuo A."/>
            <person name="Gay G."/>
            <person name="Dore J."/>
            <person name="Kohler A."/>
            <person name="Nagy L.G."/>
            <person name="Floudas D."/>
            <person name="Copeland A."/>
            <person name="Barry K.W."/>
            <person name="Cichocki N."/>
            <person name="Veneault-Fourrey C."/>
            <person name="LaButti K."/>
            <person name="Lindquist E.A."/>
            <person name="Lipzen A."/>
            <person name="Lundell T."/>
            <person name="Morin E."/>
            <person name="Murat C."/>
            <person name="Sun H."/>
            <person name="Tunlid A."/>
            <person name="Henrissat B."/>
            <person name="Grigoriev I.V."/>
            <person name="Hibbett D.S."/>
            <person name="Martin F."/>
            <person name="Nordberg H.P."/>
            <person name="Cantor M.N."/>
            <person name="Hua S.X."/>
        </authorList>
    </citation>
    <scope>NUCLEOTIDE SEQUENCE [LARGE SCALE GENOMIC DNA]</scope>
    <source>
        <strain evidence="3">h7</strain>
    </source>
</reference>